<dbReference type="Proteomes" id="UP000031671">
    <property type="component" value="Unassembled WGS sequence"/>
</dbReference>
<dbReference type="EMBL" id="BBRZ01000010">
    <property type="protein sequence ID" value="GAM55145.1"/>
    <property type="molecule type" value="Genomic_DNA"/>
</dbReference>
<reference evidence="1 2" key="1">
    <citation type="submission" date="2015-01" db="EMBL/GenBank/DDBJ databases">
        <title>Vibrio sp. C1 JCM 19231 whole genome shotgun sequence.</title>
        <authorList>
            <person name="Sawabe T."/>
            <person name="Meirelles P."/>
            <person name="Feng G."/>
            <person name="Sayaka M."/>
            <person name="Hattori M."/>
            <person name="Ohkuma M."/>
        </authorList>
    </citation>
    <scope>NUCLEOTIDE SEQUENCE [LARGE SCALE GENOMIC DNA]</scope>
    <source>
        <strain evidence="2">JCM 19231</strain>
    </source>
</reference>
<evidence type="ECO:0000313" key="1">
    <source>
        <dbReference type="EMBL" id="GAM55145.1"/>
    </source>
</evidence>
<organism evidence="1 2">
    <name type="scientific">Vibrio ishigakensis</name>
    <dbReference type="NCBI Taxonomy" id="1481914"/>
    <lineage>
        <taxon>Bacteria</taxon>
        <taxon>Pseudomonadati</taxon>
        <taxon>Pseudomonadota</taxon>
        <taxon>Gammaproteobacteria</taxon>
        <taxon>Vibrionales</taxon>
        <taxon>Vibrionaceae</taxon>
        <taxon>Vibrio</taxon>
    </lineage>
</organism>
<accession>A0A0B8NKA3</accession>
<keyword evidence="2" id="KW-1185">Reference proteome</keyword>
<dbReference type="AlphaFoldDB" id="A0A0B8NKA3"/>
<sequence>MAFIEKNHDLNLPDWGPYSKKYAGVAHIANPERGLRFDVSILPGHYRRQMLVPNEKWASAHHAWEASPYLEYYSYRYEIEWKDKLYCDVSVSEAGDNARLIRAEYVNNTDEMQNLMLHLAANLNFPALPGQPDVELNMAKVSLPKGAVWLDAIEYSDLTFAKPEMKDINTEDGRLRGEVRVHGVVGGSAVGGGFGAHEGDIATYKFTLDSAISEATLVVRYAAKGTASRFNLSGDASAAIELPDTKGKFTLVSVPLGALDAGDNTLTLCATGEGALTLDGLVVCDSQASSEVVFEDEVRHHKPSIEQVADNAVILKYEDSDYYYALAWRHENSWVREVFSNELDSTLRLYVPNNYASVLVPYNYEALPMKRRKS</sequence>
<comment type="caution">
    <text evidence="1">The sequence shown here is derived from an EMBL/GenBank/DDBJ whole genome shotgun (WGS) entry which is preliminary data.</text>
</comment>
<evidence type="ECO:0000313" key="2">
    <source>
        <dbReference type="Proteomes" id="UP000031671"/>
    </source>
</evidence>
<gene>
    <name evidence="1" type="ORF">JCM19231_1961</name>
</gene>
<name>A0A0B8NKA3_9VIBR</name>
<reference evidence="1 2" key="2">
    <citation type="submission" date="2015-01" db="EMBL/GenBank/DDBJ databases">
        <authorList>
            <consortium name="NBRP consortium"/>
            <person name="Sawabe T."/>
            <person name="Meirelles P."/>
            <person name="Feng G."/>
            <person name="Sayaka M."/>
            <person name="Hattori M."/>
            <person name="Ohkuma M."/>
        </authorList>
    </citation>
    <scope>NUCLEOTIDE SEQUENCE [LARGE SCALE GENOMIC DNA]</scope>
    <source>
        <strain evidence="2">JCM 19231</strain>
    </source>
</reference>
<protein>
    <submittedName>
        <fullName evidence="1">Uncharacterized protein</fullName>
    </submittedName>
</protein>
<dbReference type="CDD" id="cd02795">
    <property type="entry name" value="CBM6-CBM35-CBM36_like"/>
    <property type="match status" value="1"/>
</dbReference>
<proteinExistence type="predicted"/>
<dbReference type="Gene3D" id="2.60.120.260">
    <property type="entry name" value="Galactose-binding domain-like"/>
    <property type="match status" value="1"/>
</dbReference>